<accession>A0A2T2NBX6</accession>
<keyword evidence="2" id="KW-1185">Reference proteome</keyword>
<proteinExistence type="predicted"/>
<organism evidence="1 2">
    <name type="scientific">Corynespora cassiicola Philippines</name>
    <dbReference type="NCBI Taxonomy" id="1448308"/>
    <lineage>
        <taxon>Eukaryota</taxon>
        <taxon>Fungi</taxon>
        <taxon>Dikarya</taxon>
        <taxon>Ascomycota</taxon>
        <taxon>Pezizomycotina</taxon>
        <taxon>Dothideomycetes</taxon>
        <taxon>Pleosporomycetidae</taxon>
        <taxon>Pleosporales</taxon>
        <taxon>Corynesporascaceae</taxon>
        <taxon>Corynespora</taxon>
    </lineage>
</organism>
<dbReference type="PROSITE" id="PS51257">
    <property type="entry name" value="PROKAR_LIPOPROTEIN"/>
    <property type="match status" value="1"/>
</dbReference>
<dbReference type="EMBL" id="KZ678141">
    <property type="protein sequence ID" value="PSN62746.1"/>
    <property type="molecule type" value="Genomic_DNA"/>
</dbReference>
<protein>
    <submittedName>
        <fullName evidence="1">Uncharacterized protein</fullName>
    </submittedName>
</protein>
<evidence type="ECO:0000313" key="2">
    <source>
        <dbReference type="Proteomes" id="UP000240883"/>
    </source>
</evidence>
<name>A0A2T2NBX6_CORCC</name>
<dbReference type="AlphaFoldDB" id="A0A2T2NBX6"/>
<gene>
    <name evidence="1" type="ORF">BS50DRAFT_128260</name>
</gene>
<reference evidence="1 2" key="1">
    <citation type="journal article" date="2018" name="Front. Microbiol.">
        <title>Genome-Wide Analysis of Corynespora cassiicola Leaf Fall Disease Putative Effectors.</title>
        <authorList>
            <person name="Lopez D."/>
            <person name="Ribeiro S."/>
            <person name="Label P."/>
            <person name="Fumanal B."/>
            <person name="Venisse J.S."/>
            <person name="Kohler A."/>
            <person name="de Oliveira R.R."/>
            <person name="Labutti K."/>
            <person name="Lipzen A."/>
            <person name="Lail K."/>
            <person name="Bauer D."/>
            <person name="Ohm R.A."/>
            <person name="Barry K.W."/>
            <person name="Spatafora J."/>
            <person name="Grigoriev I.V."/>
            <person name="Martin F.M."/>
            <person name="Pujade-Renaud V."/>
        </authorList>
    </citation>
    <scope>NUCLEOTIDE SEQUENCE [LARGE SCALE GENOMIC DNA]</scope>
    <source>
        <strain evidence="1 2">Philippines</strain>
    </source>
</reference>
<dbReference type="Proteomes" id="UP000240883">
    <property type="component" value="Unassembled WGS sequence"/>
</dbReference>
<sequence>MRHRACGNSLQGAVQACFKKLDMQLVGRHGKNLAFCRTETYEAKGEGRRWGEKIYQHRQGHAFLRQCSNTKFINRSIYLIYSSPANSSLERLCHEHYNANLNRIDVLDFSFRLHILSINFHLVSSVLNPSSLSHTARMVCTAPLLYLEFLNKKYRNCRSVIRIGFLQP</sequence>
<evidence type="ECO:0000313" key="1">
    <source>
        <dbReference type="EMBL" id="PSN62746.1"/>
    </source>
</evidence>